<evidence type="ECO:0000259" key="1">
    <source>
        <dbReference type="Pfam" id="PF04994"/>
    </source>
</evidence>
<dbReference type="OrthoDB" id="7067520at2"/>
<dbReference type="RefSeq" id="WP_007020720.1">
    <property type="nucleotide sequence ID" value="NZ_CH724125.1"/>
</dbReference>
<dbReference type="AlphaFoldDB" id="A0A7U8GTR4"/>
<gene>
    <name evidence="2" type="ORF">MED92_15273</name>
</gene>
<proteinExistence type="predicted"/>
<name>A0A7U8GTR4_NEPCE</name>
<organism evidence="2 3">
    <name type="scientific">Neptuniibacter caesariensis</name>
    <dbReference type="NCBI Taxonomy" id="207954"/>
    <lineage>
        <taxon>Bacteria</taxon>
        <taxon>Pseudomonadati</taxon>
        <taxon>Pseudomonadota</taxon>
        <taxon>Gammaproteobacteria</taxon>
        <taxon>Oceanospirillales</taxon>
        <taxon>Oceanospirillaceae</taxon>
        <taxon>Neptuniibacter</taxon>
    </lineage>
</organism>
<dbReference type="PANTHER" id="PTHR36121:SF1">
    <property type="entry name" value="PROTEIN SXY"/>
    <property type="match status" value="1"/>
</dbReference>
<dbReference type="InterPro" id="IPR047525">
    <property type="entry name" value="TfoX-like"/>
</dbReference>
<comment type="caution">
    <text evidence="2">The sequence shown here is derived from an EMBL/GenBank/DDBJ whole genome shotgun (WGS) entry which is preliminary data.</text>
</comment>
<reference evidence="2 3" key="1">
    <citation type="submission" date="2006-02" db="EMBL/GenBank/DDBJ databases">
        <authorList>
            <person name="Pinhassi J."/>
            <person name="Pedros-Alio C."/>
            <person name="Ferriera S."/>
            <person name="Johnson J."/>
            <person name="Kravitz S."/>
            <person name="Halpern A."/>
            <person name="Remington K."/>
            <person name="Beeson K."/>
            <person name="Tran B."/>
            <person name="Rogers Y.-H."/>
            <person name="Friedman R."/>
            <person name="Venter J.C."/>
        </authorList>
    </citation>
    <scope>NUCLEOTIDE SEQUENCE [LARGE SCALE GENOMIC DNA]</scope>
    <source>
        <strain evidence="2 3">MED92</strain>
    </source>
</reference>
<keyword evidence="3" id="KW-1185">Reference proteome</keyword>
<sequence>MRNIGPVSRRWLAEVDVYDLADLKQVGVIGTYRMVCAVKGKKVSLNLLWALEGALQEIDCRDLSPECKAELKQLL</sequence>
<dbReference type="Gene3D" id="1.10.150.20">
    <property type="entry name" value="5' to 3' exonuclease, C-terminal subdomain"/>
    <property type="match status" value="1"/>
</dbReference>
<dbReference type="InterPro" id="IPR007077">
    <property type="entry name" value="TfoX_C"/>
</dbReference>
<evidence type="ECO:0000313" key="3">
    <source>
        <dbReference type="Proteomes" id="UP000002171"/>
    </source>
</evidence>
<dbReference type="Pfam" id="PF04994">
    <property type="entry name" value="TfoX_C"/>
    <property type="match status" value="1"/>
</dbReference>
<feature type="domain" description="TfoX C-terminal" evidence="1">
    <location>
        <begin position="2"/>
        <end position="73"/>
    </location>
</feature>
<accession>A0A7U8GTR4</accession>
<dbReference type="Proteomes" id="UP000002171">
    <property type="component" value="Unassembled WGS sequence"/>
</dbReference>
<dbReference type="PANTHER" id="PTHR36121">
    <property type="entry name" value="PROTEIN SXY"/>
    <property type="match status" value="1"/>
</dbReference>
<dbReference type="EMBL" id="AAOW01000003">
    <property type="protein sequence ID" value="EAR62410.1"/>
    <property type="molecule type" value="Genomic_DNA"/>
</dbReference>
<protein>
    <recommendedName>
        <fullName evidence="1">TfoX C-terminal domain-containing protein</fullName>
    </recommendedName>
</protein>
<evidence type="ECO:0000313" key="2">
    <source>
        <dbReference type="EMBL" id="EAR62410.1"/>
    </source>
</evidence>